<name>A0A9D1GL86_9FIRM</name>
<keyword evidence="1" id="KW-0175">Coiled coil</keyword>
<comment type="caution">
    <text evidence="2">The sequence shown here is derived from an EMBL/GenBank/DDBJ whole genome shotgun (WGS) entry which is preliminary data.</text>
</comment>
<proteinExistence type="predicted"/>
<protein>
    <recommendedName>
        <fullName evidence="4">Transposase</fullName>
    </recommendedName>
</protein>
<evidence type="ECO:0000256" key="1">
    <source>
        <dbReference type="SAM" id="Coils"/>
    </source>
</evidence>
<organism evidence="2 3">
    <name type="scientific">Candidatus Caccovicinus merdipullorum</name>
    <dbReference type="NCBI Taxonomy" id="2840724"/>
    <lineage>
        <taxon>Bacteria</taxon>
        <taxon>Bacillati</taxon>
        <taxon>Bacillota</taxon>
        <taxon>Clostridia</taxon>
        <taxon>Eubacteriales</taxon>
        <taxon>Candidatus Caccovicinus</taxon>
    </lineage>
</organism>
<feature type="coiled-coil region" evidence="1">
    <location>
        <begin position="277"/>
        <end position="308"/>
    </location>
</feature>
<evidence type="ECO:0000313" key="2">
    <source>
        <dbReference type="EMBL" id="HIT42329.1"/>
    </source>
</evidence>
<evidence type="ECO:0000313" key="3">
    <source>
        <dbReference type="Proteomes" id="UP000886860"/>
    </source>
</evidence>
<dbReference type="Proteomes" id="UP000886860">
    <property type="component" value="Unassembled WGS sequence"/>
</dbReference>
<dbReference type="EMBL" id="DVKS01000164">
    <property type="protein sequence ID" value="HIT42329.1"/>
    <property type="molecule type" value="Genomic_DNA"/>
</dbReference>
<sequence length="346" mass="38772">MEGGRAMGYADGTAKEYTRQNDIFADAFNFYLYGGAQTIKPEQLRELDTAELSILPDAESRGKRNGRSMQRYRDVLKSVSAMEDGRAAYLLLGIENQSAVHYAAPVKNLLYDALQYAGQVERRAKVHREERDYQGRKEGEFLSGFYLDDKLVPVITLIIQFSPEPWDGPRSLRDMMDAEDPALLALVPDYPVHLLSPYELTEDENEKFHTSLGDVLTFIKYSKDKEKMLNWLEGAGADVQFGRREVDVLNGCVNAKLSVKQDKEAVNVCEAIRQMIEEATEDAVREVKAEAENAVREAKAEAENALKENTISSIRNLMANLHLTAEQAVSALGIPEADGKVFLKNL</sequence>
<reference evidence="2" key="2">
    <citation type="journal article" date="2021" name="PeerJ">
        <title>Extensive microbial diversity within the chicken gut microbiome revealed by metagenomics and culture.</title>
        <authorList>
            <person name="Gilroy R."/>
            <person name="Ravi A."/>
            <person name="Getino M."/>
            <person name="Pursley I."/>
            <person name="Horton D.L."/>
            <person name="Alikhan N.F."/>
            <person name="Baker D."/>
            <person name="Gharbi K."/>
            <person name="Hall N."/>
            <person name="Watson M."/>
            <person name="Adriaenssens E.M."/>
            <person name="Foster-Nyarko E."/>
            <person name="Jarju S."/>
            <person name="Secka A."/>
            <person name="Antonio M."/>
            <person name="Oren A."/>
            <person name="Chaudhuri R.R."/>
            <person name="La Ragione R."/>
            <person name="Hildebrand F."/>
            <person name="Pallen M.J."/>
        </authorList>
    </citation>
    <scope>NUCLEOTIDE SEQUENCE</scope>
    <source>
        <strain evidence="2">CHK123-3438</strain>
    </source>
</reference>
<accession>A0A9D1GL86</accession>
<evidence type="ECO:0008006" key="4">
    <source>
        <dbReference type="Google" id="ProtNLM"/>
    </source>
</evidence>
<dbReference type="AlphaFoldDB" id="A0A9D1GL86"/>
<gene>
    <name evidence="2" type="ORF">IAB60_09615</name>
</gene>
<reference evidence="2" key="1">
    <citation type="submission" date="2020-10" db="EMBL/GenBank/DDBJ databases">
        <authorList>
            <person name="Gilroy R."/>
        </authorList>
    </citation>
    <scope>NUCLEOTIDE SEQUENCE</scope>
    <source>
        <strain evidence="2">CHK123-3438</strain>
    </source>
</reference>